<evidence type="ECO:0000313" key="3">
    <source>
        <dbReference type="Proteomes" id="UP001465668"/>
    </source>
</evidence>
<sequence>MASIFKELKPLMNATFEASESINRTAPILACTQILMIVLLGAIFFALFGLLVTINPDLDDERQRYITPAVRFLLSQGALYGRIAGKVARQPAWIASTIWALLSGTYHAAESHTASTGKENSGKSGGKRT</sequence>
<feature type="transmembrane region" description="Helical" evidence="1">
    <location>
        <begin position="34"/>
        <end position="54"/>
    </location>
</feature>
<accession>A0ABR2X8Y8</accession>
<protein>
    <submittedName>
        <fullName evidence="2">Uncharacterized protein</fullName>
    </submittedName>
</protein>
<keyword evidence="1" id="KW-0472">Membrane</keyword>
<comment type="caution">
    <text evidence="2">The sequence shown here is derived from an EMBL/GenBank/DDBJ whole genome shotgun (WGS) entry which is preliminary data.</text>
</comment>
<dbReference type="EMBL" id="JARVKM010000099">
    <property type="protein sequence ID" value="KAK9770180.1"/>
    <property type="molecule type" value="Genomic_DNA"/>
</dbReference>
<evidence type="ECO:0000313" key="2">
    <source>
        <dbReference type="EMBL" id="KAK9770180.1"/>
    </source>
</evidence>
<proteinExistence type="predicted"/>
<evidence type="ECO:0000256" key="1">
    <source>
        <dbReference type="SAM" id="Phobius"/>
    </source>
</evidence>
<keyword evidence="3" id="KW-1185">Reference proteome</keyword>
<reference evidence="2 3" key="1">
    <citation type="submission" date="2024-02" db="EMBL/GenBank/DDBJ databases">
        <title>First draft genome assembly of two strains of Seiridium cardinale.</title>
        <authorList>
            <person name="Emiliani G."/>
            <person name="Scali E."/>
        </authorList>
    </citation>
    <scope>NUCLEOTIDE SEQUENCE [LARGE SCALE GENOMIC DNA]</scope>
    <source>
        <strain evidence="2 3">BM-138-000479</strain>
    </source>
</reference>
<keyword evidence="1" id="KW-1133">Transmembrane helix</keyword>
<organism evidence="2 3">
    <name type="scientific">Seiridium cardinale</name>
    <dbReference type="NCBI Taxonomy" id="138064"/>
    <lineage>
        <taxon>Eukaryota</taxon>
        <taxon>Fungi</taxon>
        <taxon>Dikarya</taxon>
        <taxon>Ascomycota</taxon>
        <taxon>Pezizomycotina</taxon>
        <taxon>Sordariomycetes</taxon>
        <taxon>Xylariomycetidae</taxon>
        <taxon>Amphisphaeriales</taxon>
        <taxon>Sporocadaceae</taxon>
        <taxon>Seiridium</taxon>
    </lineage>
</organism>
<dbReference type="Proteomes" id="UP001465668">
    <property type="component" value="Unassembled WGS sequence"/>
</dbReference>
<gene>
    <name evidence="2" type="ORF">SCAR479_13145</name>
</gene>
<name>A0ABR2X8Y8_9PEZI</name>
<keyword evidence="1" id="KW-0812">Transmembrane</keyword>